<reference evidence="1 2" key="1">
    <citation type="journal article" date="2016" name="Mol. Biol. Evol.">
        <title>Comparative Genomics of Early-Diverging Mushroom-Forming Fungi Provides Insights into the Origins of Lignocellulose Decay Capabilities.</title>
        <authorList>
            <person name="Nagy L.G."/>
            <person name="Riley R."/>
            <person name="Tritt A."/>
            <person name="Adam C."/>
            <person name="Daum C."/>
            <person name="Floudas D."/>
            <person name="Sun H."/>
            <person name="Yadav J.S."/>
            <person name="Pangilinan J."/>
            <person name="Larsson K.H."/>
            <person name="Matsuura K."/>
            <person name="Barry K."/>
            <person name="Labutti K."/>
            <person name="Kuo R."/>
            <person name="Ohm R.A."/>
            <person name="Bhattacharya S.S."/>
            <person name="Shirouzu T."/>
            <person name="Yoshinaga Y."/>
            <person name="Martin F.M."/>
            <person name="Grigoriev I.V."/>
            <person name="Hibbett D.S."/>
        </authorList>
    </citation>
    <scope>NUCLEOTIDE SEQUENCE [LARGE SCALE GENOMIC DNA]</scope>
    <source>
        <strain evidence="1 2">HHB12029</strain>
    </source>
</reference>
<organism evidence="1 2">
    <name type="scientific">Exidia glandulosa HHB12029</name>
    <dbReference type="NCBI Taxonomy" id="1314781"/>
    <lineage>
        <taxon>Eukaryota</taxon>
        <taxon>Fungi</taxon>
        <taxon>Dikarya</taxon>
        <taxon>Basidiomycota</taxon>
        <taxon>Agaricomycotina</taxon>
        <taxon>Agaricomycetes</taxon>
        <taxon>Auriculariales</taxon>
        <taxon>Exidiaceae</taxon>
        <taxon>Exidia</taxon>
    </lineage>
</organism>
<dbReference type="OrthoDB" id="2576334at2759"/>
<evidence type="ECO:0000313" key="1">
    <source>
        <dbReference type="EMBL" id="KZV90111.1"/>
    </source>
</evidence>
<name>A0A165G7W0_EXIGL</name>
<proteinExistence type="predicted"/>
<dbReference type="AlphaFoldDB" id="A0A165G7W0"/>
<dbReference type="EMBL" id="KV426056">
    <property type="protein sequence ID" value="KZV90111.1"/>
    <property type="molecule type" value="Genomic_DNA"/>
</dbReference>
<evidence type="ECO:0000313" key="2">
    <source>
        <dbReference type="Proteomes" id="UP000077266"/>
    </source>
</evidence>
<accession>A0A165G7W0</accession>
<keyword evidence="2" id="KW-1185">Reference proteome</keyword>
<dbReference type="Proteomes" id="UP000077266">
    <property type="component" value="Unassembled WGS sequence"/>
</dbReference>
<gene>
    <name evidence="1" type="ORF">EXIGLDRAFT_128480</name>
</gene>
<dbReference type="InParanoid" id="A0A165G7W0"/>
<protein>
    <submittedName>
        <fullName evidence="1">Uncharacterized protein</fullName>
    </submittedName>
</protein>
<sequence length="331" mass="36292">MPPIVRRLQTLCVYLQLHPRFIRMGQGWNASYTGSTVWPVIPPNTTYQPHDVGVPIGFPYRRTRVIGASVALVFQGTGFYLCFTPGGASYDFFIDGEQSTVPSSTALPAKGTSCDSSGASNIISHDGMQNDHHNASLTLRSIASSDFEFFGGGITITVDTKGAPIDDSTVIDDLDHTWTFSPGRTAVDRGWRTDSEPSGLYHDSWTWNCVYAENITASYSFSGAGGVVLNAAVWRDSRAFTITFDGAVFKSDATSHWADNTTIFFAQGNLDPTRTYNLTLTNFNADVPDCHTKDEFGQPVNRFCCQAVDSITLLRASSRYVLESLTVRLSR</sequence>